<evidence type="ECO:0000313" key="2">
    <source>
        <dbReference type="EMBL" id="PFV28034.1"/>
    </source>
</evidence>
<protein>
    <submittedName>
        <fullName evidence="2">HNH endonuclease</fullName>
    </submittedName>
</protein>
<feature type="domain" description="HNH nuclease" evidence="1">
    <location>
        <begin position="19"/>
        <end position="78"/>
    </location>
</feature>
<evidence type="ECO:0000259" key="1">
    <source>
        <dbReference type="Pfam" id="PF13391"/>
    </source>
</evidence>
<organism evidence="2 3">
    <name type="scientific">Bacillus thuringiensis</name>
    <dbReference type="NCBI Taxonomy" id="1428"/>
    <lineage>
        <taxon>Bacteria</taxon>
        <taxon>Bacillati</taxon>
        <taxon>Bacillota</taxon>
        <taxon>Bacilli</taxon>
        <taxon>Bacillales</taxon>
        <taxon>Bacillaceae</taxon>
        <taxon>Bacillus</taxon>
        <taxon>Bacillus cereus group</taxon>
    </lineage>
</organism>
<dbReference type="Pfam" id="PF13391">
    <property type="entry name" value="HNH_2"/>
    <property type="match status" value="1"/>
</dbReference>
<sequence length="266" mass="31147">MGVSSDVVRKLWALSGNRCAICKTSLLQKGKTNIGEVCHIVAKKKKGMRGDHRLDLNKRDEYSNLILLCANHHTEIDAKGNDYSVERLHKIKSNHEDEIESRLAGEFLEEIEIDDNLLENQLDSINRVTEWDLSKEQLEKCIEEYFALDEKEQKVLHALINTYLVDKDLDVPKVAKRIKDDLSILESLRDLQFLHYYNDENLLTHDENMCIIDLNDEIRVSAFRKYNWVLGVYGEIMYQVYLLMGEKKKFKDFNSEIRLEFLDFSD</sequence>
<reference evidence="2 3" key="1">
    <citation type="submission" date="2017-09" db="EMBL/GenBank/DDBJ databases">
        <title>Large-scale bioinformatics analysis of Bacillus genomes uncovers conserved roles of natural products in bacterial physiology.</title>
        <authorList>
            <consortium name="Agbiome Team Llc"/>
            <person name="Bleich R.M."/>
            <person name="Grubbs K.J."/>
            <person name="Santa Maria K.C."/>
            <person name="Allen S.E."/>
            <person name="Farag S."/>
            <person name="Shank E.A."/>
            <person name="Bowers A."/>
        </authorList>
    </citation>
    <scope>NUCLEOTIDE SEQUENCE [LARGE SCALE GENOMIC DNA]</scope>
    <source>
        <strain evidence="2 3">AFS060060</strain>
    </source>
</reference>
<comment type="caution">
    <text evidence="2">The sequence shown here is derived from an EMBL/GenBank/DDBJ whole genome shotgun (WGS) entry which is preliminary data.</text>
</comment>
<gene>
    <name evidence="2" type="ORF">COK99_21945</name>
</gene>
<dbReference type="Gene3D" id="1.10.30.50">
    <property type="match status" value="1"/>
</dbReference>
<dbReference type="InterPro" id="IPR003615">
    <property type="entry name" value="HNH_nuc"/>
</dbReference>
<keyword evidence="2" id="KW-0378">Hydrolase</keyword>
<name>A0A9X7BLB3_BACTU</name>
<dbReference type="EMBL" id="NVDU01000048">
    <property type="protein sequence ID" value="PFV28034.1"/>
    <property type="molecule type" value="Genomic_DNA"/>
</dbReference>
<dbReference type="Proteomes" id="UP000223366">
    <property type="component" value="Unassembled WGS sequence"/>
</dbReference>
<evidence type="ECO:0000313" key="3">
    <source>
        <dbReference type="Proteomes" id="UP000223366"/>
    </source>
</evidence>
<keyword evidence="2" id="KW-0540">Nuclease</keyword>
<keyword evidence="2" id="KW-0255">Endonuclease</keyword>
<accession>A0A9X7BLB3</accession>
<dbReference type="GO" id="GO:0004519">
    <property type="term" value="F:endonuclease activity"/>
    <property type="evidence" value="ECO:0007669"/>
    <property type="project" value="UniProtKB-KW"/>
</dbReference>
<dbReference type="AlphaFoldDB" id="A0A9X7BLB3"/>
<proteinExistence type="predicted"/>
<dbReference type="RefSeq" id="WP_098685946.1">
    <property type="nucleotide sequence ID" value="NZ_NVDU01000048.1"/>
</dbReference>
<dbReference type="CDD" id="cd00085">
    <property type="entry name" value="HNHc"/>
    <property type="match status" value="1"/>
</dbReference>